<dbReference type="SUPFAM" id="SSF55418">
    <property type="entry name" value="eIF4e-like"/>
    <property type="match status" value="1"/>
</dbReference>
<dbReference type="PANTHER" id="PTHR31977:SF1">
    <property type="entry name" value="UPF0696 PROTEIN C11ORF68"/>
    <property type="match status" value="1"/>
</dbReference>
<dbReference type="AlphaFoldDB" id="A0A067PJW6"/>
<evidence type="ECO:0000256" key="1">
    <source>
        <dbReference type="ARBA" id="ARBA00010568"/>
    </source>
</evidence>
<comment type="similarity">
    <text evidence="1">Belongs to the UPF0696 family.</text>
</comment>
<dbReference type="InterPro" id="IPR015034">
    <property type="entry name" value="Bles03"/>
</dbReference>
<feature type="compositionally biased region" description="Acidic residues" evidence="2">
    <location>
        <begin position="373"/>
        <end position="383"/>
    </location>
</feature>
<reference evidence="4" key="1">
    <citation type="journal article" date="2014" name="Proc. Natl. Acad. Sci. U.S.A.">
        <title>Extensive sampling of basidiomycete genomes demonstrates inadequacy of the white-rot/brown-rot paradigm for wood decay fungi.</title>
        <authorList>
            <person name="Riley R."/>
            <person name="Salamov A.A."/>
            <person name="Brown D.W."/>
            <person name="Nagy L.G."/>
            <person name="Floudas D."/>
            <person name="Held B.W."/>
            <person name="Levasseur A."/>
            <person name="Lombard V."/>
            <person name="Morin E."/>
            <person name="Otillar R."/>
            <person name="Lindquist E.A."/>
            <person name="Sun H."/>
            <person name="LaButti K.M."/>
            <person name="Schmutz J."/>
            <person name="Jabbour D."/>
            <person name="Luo H."/>
            <person name="Baker S.E."/>
            <person name="Pisabarro A.G."/>
            <person name="Walton J.D."/>
            <person name="Blanchette R.A."/>
            <person name="Henrissat B."/>
            <person name="Martin F."/>
            <person name="Cullen D."/>
            <person name="Hibbett D.S."/>
            <person name="Grigoriev I.V."/>
        </authorList>
    </citation>
    <scope>NUCLEOTIDE SEQUENCE [LARGE SCALE GENOMIC DNA]</scope>
    <source>
        <strain evidence="4">MUCL 33604</strain>
    </source>
</reference>
<protein>
    <submittedName>
        <fullName evidence="3">Uncharacterized protein</fullName>
    </submittedName>
</protein>
<evidence type="ECO:0000256" key="2">
    <source>
        <dbReference type="SAM" id="MobiDB-lite"/>
    </source>
</evidence>
<proteinExistence type="inferred from homology"/>
<accession>A0A067PJW6</accession>
<dbReference type="InterPro" id="IPR023398">
    <property type="entry name" value="TIF_eIF4e-like"/>
</dbReference>
<dbReference type="PANTHER" id="PTHR31977">
    <property type="entry name" value="UPF0696 PROTEIN C11ORF68"/>
    <property type="match status" value="1"/>
</dbReference>
<dbReference type="Proteomes" id="UP000027265">
    <property type="component" value="Unassembled WGS sequence"/>
</dbReference>
<sequence>MSKNEETIPSQYPYAWTPDSTFSVQDFLGKYKPSMVQNDGTKPWIWVRKPAPAGLNEGDQVAALEEASELLKEVTERVEKIKNDSSIPTRSNKKTGAKSKKEIREQVQGEATEKLKEISIRHGYVCGKWLIFAPAERVDVIWSNIAASLISGPLASTSAFSAKVSTSPEAETPNYQHIICLYMPDVYDKPAVTEVMKVLLRNHGVNLSGVKSDVYTLIGLDSKHSSGIPSTVWKNTSLMKDSEIKELKDAYFAELDFQKEAVSTNTTSTEKGESTAPKPKPPAKLKKKSVQDDPFVSEDDDASDHKEEEKRKNEVKSKKAPIKSQMKAAGSDPFASGDDSDEAELPRRKQIVKPKKTPAKAKATTRKRPQKSEDEEEDEEDEEERKPKKKRVGAK</sequence>
<keyword evidence="4" id="KW-1185">Reference proteome</keyword>
<feature type="region of interest" description="Disordered" evidence="2">
    <location>
        <begin position="81"/>
        <end position="106"/>
    </location>
</feature>
<dbReference type="InParanoid" id="A0A067PJW6"/>
<dbReference type="Gene3D" id="3.30.760.10">
    <property type="entry name" value="RNA Cap, Translation Initiation Factor Eif4e"/>
    <property type="match status" value="1"/>
</dbReference>
<dbReference type="Pfam" id="PF08939">
    <property type="entry name" value="Bles03"/>
    <property type="match status" value="1"/>
</dbReference>
<organism evidence="3 4">
    <name type="scientific">Jaapia argillacea MUCL 33604</name>
    <dbReference type="NCBI Taxonomy" id="933084"/>
    <lineage>
        <taxon>Eukaryota</taxon>
        <taxon>Fungi</taxon>
        <taxon>Dikarya</taxon>
        <taxon>Basidiomycota</taxon>
        <taxon>Agaricomycotina</taxon>
        <taxon>Agaricomycetes</taxon>
        <taxon>Agaricomycetidae</taxon>
        <taxon>Jaapiales</taxon>
        <taxon>Jaapiaceae</taxon>
        <taxon>Jaapia</taxon>
    </lineage>
</organism>
<dbReference type="EMBL" id="KL197726">
    <property type="protein sequence ID" value="KDQ55089.1"/>
    <property type="molecule type" value="Genomic_DNA"/>
</dbReference>
<name>A0A067PJW6_9AGAM</name>
<evidence type="ECO:0000313" key="3">
    <source>
        <dbReference type="EMBL" id="KDQ55089.1"/>
    </source>
</evidence>
<dbReference type="HOGENOM" id="CLU_062058_0_0_1"/>
<dbReference type="STRING" id="933084.A0A067PJW6"/>
<feature type="compositionally biased region" description="Basic residues" evidence="2">
    <location>
        <begin position="348"/>
        <end position="369"/>
    </location>
</feature>
<feature type="region of interest" description="Disordered" evidence="2">
    <location>
        <begin position="262"/>
        <end position="395"/>
    </location>
</feature>
<dbReference type="OrthoDB" id="10067381at2759"/>
<gene>
    <name evidence="3" type="ORF">JAAARDRAFT_37612</name>
</gene>
<feature type="compositionally biased region" description="Basic and acidic residues" evidence="2">
    <location>
        <begin position="303"/>
        <end position="317"/>
    </location>
</feature>
<evidence type="ECO:0000313" key="4">
    <source>
        <dbReference type="Proteomes" id="UP000027265"/>
    </source>
</evidence>